<evidence type="ECO:0000256" key="3">
    <source>
        <dbReference type="ARBA" id="ARBA00022723"/>
    </source>
</evidence>
<dbReference type="GO" id="GO:0003677">
    <property type="term" value="F:DNA binding"/>
    <property type="evidence" value="ECO:0007669"/>
    <property type="project" value="UniProtKB-KW"/>
</dbReference>
<feature type="domain" description="Topo IA-type catalytic" evidence="11">
    <location>
        <begin position="153"/>
        <end position="591"/>
    </location>
</feature>
<accession>A0A0M0LFH9</accession>
<comment type="catalytic activity">
    <reaction evidence="1 8">
        <text>ATP-independent breakage of single-stranded DNA, followed by passage and rejoining.</text>
        <dbReference type="EC" id="5.6.2.1"/>
    </reaction>
</comment>
<evidence type="ECO:0000313" key="12">
    <source>
        <dbReference type="EMBL" id="KOO49809.1"/>
    </source>
</evidence>
<dbReference type="InterPro" id="IPR006171">
    <property type="entry name" value="TOPRIM_dom"/>
</dbReference>
<evidence type="ECO:0000256" key="9">
    <source>
        <dbReference type="SAM" id="MobiDB-lite"/>
    </source>
</evidence>
<dbReference type="Pfam" id="PF01131">
    <property type="entry name" value="Topoisom_bac"/>
    <property type="match status" value="1"/>
</dbReference>
<evidence type="ECO:0000256" key="8">
    <source>
        <dbReference type="HAMAP-Rule" id="MF_00953"/>
    </source>
</evidence>
<feature type="site" description="Interaction with DNA" evidence="8">
    <location>
        <position position="313"/>
    </location>
</feature>
<evidence type="ECO:0000259" key="10">
    <source>
        <dbReference type="PROSITE" id="PS50880"/>
    </source>
</evidence>
<dbReference type="STRING" id="263475.AMD00_15935"/>
<dbReference type="Pfam" id="PF01751">
    <property type="entry name" value="Toprim"/>
    <property type="match status" value="1"/>
</dbReference>
<feature type="site" description="Interaction with DNA" evidence="8">
    <location>
        <position position="61"/>
    </location>
</feature>
<proteinExistence type="inferred from homology"/>
<dbReference type="AlphaFoldDB" id="A0A0M0LFH9"/>
<comment type="similarity">
    <text evidence="2 8">Belongs to the type IA topoisomerase family.</text>
</comment>
<feature type="region of interest" description="Interaction with DNA" evidence="8">
    <location>
        <begin position="187"/>
        <end position="192"/>
    </location>
</feature>
<feature type="binding site" evidence="8">
    <location>
        <position position="105"/>
    </location>
    <ligand>
        <name>Mg(2+)</name>
        <dbReference type="ChEBI" id="CHEBI:18420"/>
        <note>catalytic</note>
    </ligand>
</feature>
<dbReference type="PANTHER" id="PTHR11390">
    <property type="entry name" value="PROKARYOTIC DNA TOPOISOMERASE"/>
    <property type="match status" value="1"/>
</dbReference>
<feature type="compositionally biased region" description="Basic and acidic residues" evidence="9">
    <location>
        <begin position="717"/>
        <end position="727"/>
    </location>
</feature>
<dbReference type="InterPro" id="IPR000380">
    <property type="entry name" value="Topo_IA"/>
</dbReference>
<dbReference type="EC" id="5.6.2.1" evidence="8"/>
<evidence type="ECO:0000256" key="6">
    <source>
        <dbReference type="ARBA" id="ARBA00023125"/>
    </source>
</evidence>
<keyword evidence="3 8" id="KW-0479">Metal-binding</keyword>
<dbReference type="InterPro" id="IPR013824">
    <property type="entry name" value="Topo_IA_cen_sub1"/>
</dbReference>
<feature type="region of interest" description="Disordered" evidence="9">
    <location>
        <begin position="702"/>
        <end position="727"/>
    </location>
</feature>
<feature type="site" description="Interaction with DNA" evidence="8">
    <location>
        <position position="168"/>
    </location>
</feature>
<dbReference type="PRINTS" id="PR00417">
    <property type="entry name" value="PRTPISMRASEI"/>
</dbReference>
<organism evidence="12 13">
    <name type="scientific">Viridibacillus arvi</name>
    <dbReference type="NCBI Taxonomy" id="263475"/>
    <lineage>
        <taxon>Bacteria</taxon>
        <taxon>Bacillati</taxon>
        <taxon>Bacillota</taxon>
        <taxon>Bacilli</taxon>
        <taxon>Bacillales</taxon>
        <taxon>Caryophanaceae</taxon>
        <taxon>Viridibacillus</taxon>
    </lineage>
</organism>
<comment type="caution">
    <text evidence="8">Lacks conserved residue(s) required for the propagation of feature annotation.</text>
</comment>
<keyword evidence="5 8" id="KW-0799">Topoisomerase</keyword>
<dbReference type="GO" id="GO:0006265">
    <property type="term" value="P:DNA topological change"/>
    <property type="evidence" value="ECO:0007669"/>
    <property type="project" value="UniProtKB-UniRule"/>
</dbReference>
<dbReference type="Gene3D" id="3.40.50.140">
    <property type="match status" value="1"/>
</dbReference>
<feature type="domain" description="Toprim" evidence="10">
    <location>
        <begin position="3"/>
        <end position="136"/>
    </location>
</feature>
<dbReference type="CDD" id="cd00186">
    <property type="entry name" value="TOP1Ac"/>
    <property type="match status" value="1"/>
</dbReference>
<dbReference type="PROSITE" id="PS50880">
    <property type="entry name" value="TOPRIM"/>
    <property type="match status" value="1"/>
</dbReference>
<dbReference type="CDD" id="cd03362">
    <property type="entry name" value="TOPRIM_TopoIA_TopoIII"/>
    <property type="match status" value="1"/>
</dbReference>
<dbReference type="InterPro" id="IPR003602">
    <property type="entry name" value="Topo_IA_DNA-bd_dom"/>
</dbReference>
<comment type="caution">
    <text evidence="12">The sequence shown here is derived from an EMBL/GenBank/DDBJ whole genome shotgun (WGS) entry which is preliminary data.</text>
</comment>
<dbReference type="HAMAP" id="MF_00953">
    <property type="entry name" value="Topoisom_3_prok"/>
    <property type="match status" value="1"/>
</dbReference>
<dbReference type="PATRIC" id="fig|263475.3.peg.4466"/>
<dbReference type="Gene3D" id="1.10.290.10">
    <property type="entry name" value="Topoisomerase I, domain 4"/>
    <property type="match status" value="1"/>
</dbReference>
<dbReference type="OrthoDB" id="9803554at2"/>
<dbReference type="InterPro" id="IPR023406">
    <property type="entry name" value="Topo_IA_AS"/>
</dbReference>
<dbReference type="PROSITE" id="PS52039">
    <property type="entry name" value="TOPO_IA_2"/>
    <property type="match status" value="1"/>
</dbReference>
<dbReference type="InterPro" id="IPR013497">
    <property type="entry name" value="Topo_IA_cen"/>
</dbReference>
<dbReference type="InterPro" id="IPR013825">
    <property type="entry name" value="Topo_IA_cen_sub2"/>
</dbReference>
<keyword evidence="4 8" id="KW-0460">Magnesium</keyword>
<dbReference type="GO" id="GO:0006310">
    <property type="term" value="P:DNA recombination"/>
    <property type="evidence" value="ECO:0007669"/>
    <property type="project" value="TreeGrafter"/>
</dbReference>
<keyword evidence="7 8" id="KW-0413">Isomerase</keyword>
<dbReference type="GO" id="GO:0003917">
    <property type="term" value="F:DNA topoisomerase type I (single strand cut, ATP-independent) activity"/>
    <property type="evidence" value="ECO:0007669"/>
    <property type="project" value="UniProtKB-UniRule"/>
</dbReference>
<name>A0A0M0LFH9_9BACL</name>
<dbReference type="GO" id="GO:0000287">
    <property type="term" value="F:magnesium ion binding"/>
    <property type="evidence" value="ECO:0007669"/>
    <property type="project" value="UniProtKB-UniRule"/>
</dbReference>
<dbReference type="PROSITE" id="PS00396">
    <property type="entry name" value="TOPO_IA_1"/>
    <property type="match status" value="1"/>
</dbReference>
<keyword evidence="6 8" id="KW-0238">DNA-binding</keyword>
<dbReference type="SUPFAM" id="SSF56712">
    <property type="entry name" value="Prokaryotic type I DNA topoisomerase"/>
    <property type="match status" value="1"/>
</dbReference>
<feature type="binding site" evidence="8">
    <location>
        <position position="9"/>
    </location>
    <ligand>
        <name>Mg(2+)</name>
        <dbReference type="ChEBI" id="CHEBI:18420"/>
        <note>catalytic</note>
    </ligand>
</feature>
<dbReference type="GO" id="GO:0006281">
    <property type="term" value="P:DNA repair"/>
    <property type="evidence" value="ECO:0007669"/>
    <property type="project" value="TreeGrafter"/>
</dbReference>
<gene>
    <name evidence="8" type="primary">topB</name>
    <name evidence="12" type="ORF">AMD00_15935</name>
</gene>
<dbReference type="InterPro" id="IPR034144">
    <property type="entry name" value="TOPRIM_TopoIII"/>
</dbReference>
<feature type="active site" description="O-(5'-phospho-DNA)-tyrosine intermediate" evidence="8">
    <location>
        <position position="311"/>
    </location>
</feature>
<evidence type="ECO:0000256" key="7">
    <source>
        <dbReference type="ARBA" id="ARBA00023235"/>
    </source>
</evidence>
<dbReference type="SMART" id="SM00436">
    <property type="entry name" value="TOP1Bc"/>
    <property type="match status" value="1"/>
</dbReference>
<evidence type="ECO:0000259" key="11">
    <source>
        <dbReference type="PROSITE" id="PS52039"/>
    </source>
</evidence>
<dbReference type="Gene3D" id="1.10.460.10">
    <property type="entry name" value="Topoisomerase I, domain 2"/>
    <property type="match status" value="1"/>
</dbReference>
<dbReference type="Proteomes" id="UP000036867">
    <property type="component" value="Unassembled WGS sequence"/>
</dbReference>
<comment type="function">
    <text evidence="8">Releases the supercoiling and torsional tension of DNA, which is introduced during the DNA replication and transcription, by transiently cleaving and rejoining one strand of the DNA duplex. Introduces a single-strand break via transesterification at a target site in duplex DNA. The scissile phosphodiester is attacked by the catalytic tyrosine of the enzyme, resulting in the formation of a DNA-(5'-phosphotyrosyl)-enzyme intermediate and the expulsion of a 3'-OH DNA strand. The free DNA strand then undergoes passage around the unbroken strand, thus removing DNA supercoils. Finally, in the religation step, the DNA 3'-OH attacks the covalent intermediate to expel the active-site tyrosine and restore the DNA phosphodiester backbone.</text>
</comment>
<dbReference type="GO" id="GO:0043597">
    <property type="term" value="C:cytoplasmic replication fork"/>
    <property type="evidence" value="ECO:0007669"/>
    <property type="project" value="TreeGrafter"/>
</dbReference>
<evidence type="ECO:0000313" key="13">
    <source>
        <dbReference type="Proteomes" id="UP000036867"/>
    </source>
</evidence>
<keyword evidence="13" id="KW-1185">Reference proteome</keyword>
<dbReference type="InterPro" id="IPR023405">
    <property type="entry name" value="Topo_IA_core_domain"/>
</dbReference>
<dbReference type="PANTHER" id="PTHR11390:SF21">
    <property type="entry name" value="DNA TOPOISOMERASE 3-ALPHA"/>
    <property type="match status" value="1"/>
</dbReference>
<dbReference type="SMART" id="SM00437">
    <property type="entry name" value="TOP1Ac"/>
    <property type="match status" value="1"/>
</dbReference>
<dbReference type="NCBIfam" id="TIGR01056">
    <property type="entry name" value="topB"/>
    <property type="match status" value="1"/>
</dbReference>
<reference evidence="13" key="1">
    <citation type="submission" date="2015-08" db="EMBL/GenBank/DDBJ databases">
        <title>Fjat-10028 dsm 16317.</title>
        <authorList>
            <person name="Liu B."/>
            <person name="Wang J."/>
            <person name="Zhu Y."/>
            <person name="Liu G."/>
            <person name="Chen Q."/>
            <person name="Chen Z."/>
            <person name="Lan J."/>
            <person name="Che J."/>
            <person name="Ge C."/>
            <person name="Shi H."/>
            <person name="Pan Z."/>
            <person name="Liu X."/>
        </authorList>
    </citation>
    <scope>NUCLEOTIDE SEQUENCE [LARGE SCALE GENOMIC DNA]</scope>
    <source>
        <strain evidence="13">DSM 16317</strain>
    </source>
</reference>
<evidence type="ECO:0000256" key="2">
    <source>
        <dbReference type="ARBA" id="ARBA00009446"/>
    </source>
</evidence>
<evidence type="ECO:0000256" key="4">
    <source>
        <dbReference type="ARBA" id="ARBA00022842"/>
    </source>
</evidence>
<dbReference type="InterPro" id="IPR005738">
    <property type="entry name" value="TopoIII"/>
</dbReference>
<sequence length="727" mass="82213">MGKSLVLAEKPSVARDIARVLGCTKKGNGFLEGPQYIVTWALGHLVTHADPEQYDQKFKEWKMEDLPILPNPFKLVPIRQTTKQYNAVKAQLMRQDVNQIIIATDAGREGELVARWILEKAKCRKPVKRLWISSVTDKAIKDGFKNLKDGRSYEHLYEAAVARAEADWVVGINATRALTVKYNAQLSTGRVQTPTLAMIAEREQQIKNFKPKTYYGLQAHTNDTKFTWFDRQNNQSQSFQKEKIEQLLKTLDAVTEGVIQDIQTSPKRQSAPALFDLTELQKEAHKRWSWSAKETLSTLQNLYERHKIVTYPRTDSKHLTDDMKSTLKDRIKASAVGDNRAAANLLLRNNSVQPQKGVIDNAKVSDHHAIIPTEEVAILQDLSDKERRLYDLIVKRFLAVFFGPFQYDQTTVSLAVGNEVFKVKGRTIRDEGWKRVYQQDDDDDTDERSLPSYNKGDKIAIRAIAMTQGDTKPPAYFNEGTLLAAMENPAQFMSGESKDLIKTLNETGGIGTVATRADIIEKLFNSFLIEKKGKDLHATSKGRQLLELVPSDLKSPALTAEWEQQLTRIAKGSAKKSDFINDMVNFSKKAVSDIKKSDQKFKHDNVTGKRCPDCGKLLLEVNGKRGKMLVCQDRACGHKKKVSMVTNARCPVCHKKLELRGEGEGRIFVCSCGHREKLSVFEKRKKETGNTKVSKKEVQKYMKKQDDQPQNNAMAEALKKLLGTKDE</sequence>
<dbReference type="InterPro" id="IPR013826">
    <property type="entry name" value="Topo_IA_cen_sub3"/>
</dbReference>
<feature type="site" description="Interaction with DNA" evidence="8">
    <location>
        <position position="176"/>
    </location>
</feature>
<dbReference type="SMART" id="SM00493">
    <property type="entry name" value="TOPRIM"/>
    <property type="match status" value="1"/>
</dbReference>
<comment type="cofactor">
    <cofactor evidence="8">
        <name>Mg(2+)</name>
        <dbReference type="ChEBI" id="CHEBI:18420"/>
    </cofactor>
</comment>
<dbReference type="Gene3D" id="2.70.20.10">
    <property type="entry name" value="Topoisomerase I, domain 3"/>
    <property type="match status" value="1"/>
</dbReference>
<dbReference type="RefSeq" id="WP_053417980.1">
    <property type="nucleotide sequence ID" value="NZ_JBCMHV010000009.1"/>
</dbReference>
<dbReference type="GeneID" id="301137585"/>
<evidence type="ECO:0000256" key="1">
    <source>
        <dbReference type="ARBA" id="ARBA00000213"/>
    </source>
</evidence>
<evidence type="ECO:0000256" key="5">
    <source>
        <dbReference type="ARBA" id="ARBA00023029"/>
    </source>
</evidence>
<dbReference type="InterPro" id="IPR003601">
    <property type="entry name" value="Topo_IA_2"/>
</dbReference>
<protein>
    <recommendedName>
        <fullName evidence="8">DNA topoisomerase 3</fullName>
        <ecNumber evidence="8">5.6.2.1</ecNumber>
    </recommendedName>
    <alternativeName>
        <fullName evidence="8">DNA topoisomerase III</fullName>
    </alternativeName>
</protein>
<dbReference type="NCBIfam" id="NF005829">
    <property type="entry name" value="PRK07726.1"/>
    <property type="match status" value="1"/>
</dbReference>
<dbReference type="EMBL" id="LILB01000005">
    <property type="protein sequence ID" value="KOO49809.1"/>
    <property type="molecule type" value="Genomic_DNA"/>
</dbReference>